<dbReference type="Gene3D" id="2.150.10.10">
    <property type="entry name" value="Serralysin-like metalloprotease, C-terminal"/>
    <property type="match status" value="1"/>
</dbReference>
<evidence type="ECO:0000256" key="1">
    <source>
        <dbReference type="ARBA" id="ARBA00022837"/>
    </source>
</evidence>
<dbReference type="InterPro" id="IPR011049">
    <property type="entry name" value="Serralysin-like_metalloprot_C"/>
</dbReference>
<dbReference type="RefSeq" id="WP_002536261.1">
    <property type="nucleotide sequence ID" value="NZ_ANFM02000006.1"/>
</dbReference>
<name>R1J1P3_9GAMM</name>
<dbReference type="Proteomes" id="UP000011223">
    <property type="component" value="Unassembled WGS sequence"/>
</dbReference>
<protein>
    <submittedName>
        <fullName evidence="2">Iron-regulated protein frpC</fullName>
    </submittedName>
</protein>
<organism evidence="2 3">
    <name type="scientific">Grimontia indica</name>
    <dbReference type="NCBI Taxonomy" id="1056512"/>
    <lineage>
        <taxon>Bacteria</taxon>
        <taxon>Pseudomonadati</taxon>
        <taxon>Pseudomonadota</taxon>
        <taxon>Gammaproteobacteria</taxon>
        <taxon>Vibrionales</taxon>
        <taxon>Vibrionaceae</taxon>
        <taxon>Grimontia</taxon>
    </lineage>
</organism>
<dbReference type="SUPFAM" id="SSF51120">
    <property type="entry name" value="beta-Roll"/>
    <property type="match status" value="2"/>
</dbReference>
<gene>
    <name evidence="2" type="ORF">D515_04397</name>
</gene>
<dbReference type="AlphaFoldDB" id="R1J1P3"/>
<reference evidence="2 3" key="1">
    <citation type="journal article" date="2014" name="PLoS ONE">
        <title>Grimontia indica AK16(T), sp. nov., Isolated from a Seawater Sample Reports the Presence of Pathogenic Genes Similar to Vibrio Genus.</title>
        <authorList>
            <person name="Singh A."/>
            <person name="Vaidya B."/>
            <person name="Khatri I."/>
            <person name="Srinivas T.N."/>
            <person name="Subramanian S."/>
            <person name="Korpole S."/>
            <person name="Pinnaka A.K."/>
        </authorList>
    </citation>
    <scope>NUCLEOTIDE SEQUENCE [LARGE SCALE GENOMIC DNA]</scope>
    <source>
        <strain evidence="2 3">AK16</strain>
    </source>
</reference>
<evidence type="ECO:0000313" key="2">
    <source>
        <dbReference type="EMBL" id="EOD81495.1"/>
    </source>
</evidence>
<comment type="caution">
    <text evidence="2">The sequence shown here is derived from an EMBL/GenBank/DDBJ whole genome shotgun (WGS) entry which is preliminary data.</text>
</comment>
<dbReference type="InterPro" id="IPR001343">
    <property type="entry name" value="Hemolysn_Ca-bd"/>
</dbReference>
<dbReference type="eggNOG" id="COG2931">
    <property type="taxonomic scope" value="Bacteria"/>
</dbReference>
<sequence length="363" mass="38938">MTSCAYPIYEPRSIEDGVGETIGPYNQRYAIGTNGDDGFPFLADYTYGFGGDDSFQGYGCFLGGDGNDWAELFDDFGGRLMGNNGDDYLIGSKYGNYLHGGRGDDTIFGGYYSEPKDDDALTYFQSIAGDRIYGGMGSNKLFGSNGHDYINGGFSVIFAGKGSYLNGGEGQDTLVGGWGSDTFVFDIEDFVGNQYVDFIPRGEHGIIYAAGQGFDTLTDARGEIDFTGATYREENSTESGNVISGIEAVVATATAGTVDDVLTINAYAIQAHSDSDTGDDWDSFIAHLGHGEDTFNLVGIGWIYSEGTNATVHISPEMLALAGLSEEQGSELNGYVFEQRFSGDTITVWTDAEYGFLNGEAFI</sequence>
<keyword evidence="3" id="KW-1185">Reference proteome</keyword>
<dbReference type="GO" id="GO:0005509">
    <property type="term" value="F:calcium ion binding"/>
    <property type="evidence" value="ECO:0007669"/>
    <property type="project" value="InterPro"/>
</dbReference>
<dbReference type="EMBL" id="ANFM02000006">
    <property type="protein sequence ID" value="EOD81495.1"/>
    <property type="molecule type" value="Genomic_DNA"/>
</dbReference>
<dbReference type="Pfam" id="PF00353">
    <property type="entry name" value="HemolysinCabind"/>
    <property type="match status" value="3"/>
</dbReference>
<accession>R1J1P3</accession>
<keyword evidence="1" id="KW-0106">Calcium</keyword>
<proteinExistence type="predicted"/>
<dbReference type="PRINTS" id="PR00313">
    <property type="entry name" value="CABNDNGRPT"/>
</dbReference>
<evidence type="ECO:0000313" key="3">
    <source>
        <dbReference type="Proteomes" id="UP000011223"/>
    </source>
</evidence>